<protein>
    <submittedName>
        <fullName evidence="3 4">Enoyl-CoA hydratase</fullName>
    </submittedName>
</protein>
<dbReference type="Proteomes" id="UP000198717">
    <property type="component" value="Unassembled WGS sequence"/>
</dbReference>
<comment type="similarity">
    <text evidence="1 2">Belongs to the enoyl-CoA hydratase/isomerase family.</text>
</comment>
<dbReference type="EMBL" id="BJVY01000014">
    <property type="protein sequence ID" value="GEL71210.1"/>
    <property type="molecule type" value="Genomic_DNA"/>
</dbReference>
<reference evidence="4 5" key="1">
    <citation type="submission" date="2016-10" db="EMBL/GenBank/DDBJ databases">
        <authorList>
            <person name="Varghese N."/>
            <person name="Submissions S."/>
        </authorList>
    </citation>
    <scope>NUCLEOTIDE SEQUENCE [LARGE SCALE GENOMIC DNA]</scope>
    <source>
        <strain evidence="4 5">DSM 2260</strain>
    </source>
</reference>
<dbReference type="SUPFAM" id="SSF52096">
    <property type="entry name" value="ClpP/crotonase"/>
    <property type="match status" value="1"/>
</dbReference>
<dbReference type="PANTHER" id="PTHR42964">
    <property type="entry name" value="ENOYL-COA HYDRATASE"/>
    <property type="match status" value="1"/>
</dbReference>
<gene>
    <name evidence="3" type="ORF">MVI01_29940</name>
    <name evidence="4" type="ORF">SAMN04488504_103117</name>
</gene>
<evidence type="ECO:0000313" key="5">
    <source>
        <dbReference type="Proteomes" id="UP000198717"/>
    </source>
</evidence>
<dbReference type="InterPro" id="IPR051683">
    <property type="entry name" value="Enoyl-CoA_Hydratase/Isomerase"/>
</dbReference>
<dbReference type="Proteomes" id="UP000321224">
    <property type="component" value="Unassembled WGS sequence"/>
</dbReference>
<dbReference type="Pfam" id="PF00378">
    <property type="entry name" value="ECH_1"/>
    <property type="match status" value="1"/>
</dbReference>
<reference evidence="3 6" key="2">
    <citation type="submission" date="2019-07" db="EMBL/GenBank/DDBJ databases">
        <title>Whole genome shotgun sequence of Myxococcus virescens NBRC 100334.</title>
        <authorList>
            <person name="Hosoyama A."/>
            <person name="Uohara A."/>
            <person name="Ohji S."/>
            <person name="Ichikawa N."/>
        </authorList>
    </citation>
    <scope>NUCLEOTIDE SEQUENCE [LARGE SCALE GENOMIC DNA]</scope>
    <source>
        <strain evidence="3 6">NBRC 100334</strain>
    </source>
</reference>
<evidence type="ECO:0000313" key="6">
    <source>
        <dbReference type="Proteomes" id="UP000321224"/>
    </source>
</evidence>
<dbReference type="InterPro" id="IPR014748">
    <property type="entry name" value="Enoyl-CoA_hydra_C"/>
</dbReference>
<accession>A0A511HCC8</accession>
<evidence type="ECO:0000313" key="4">
    <source>
        <dbReference type="EMBL" id="SDD89023.1"/>
    </source>
</evidence>
<organism evidence="3 6">
    <name type="scientific">Myxococcus virescens</name>
    <dbReference type="NCBI Taxonomy" id="83456"/>
    <lineage>
        <taxon>Bacteria</taxon>
        <taxon>Pseudomonadati</taxon>
        <taxon>Myxococcota</taxon>
        <taxon>Myxococcia</taxon>
        <taxon>Myxococcales</taxon>
        <taxon>Cystobacterineae</taxon>
        <taxon>Myxococcaceae</taxon>
        <taxon>Myxococcus</taxon>
    </lineage>
</organism>
<dbReference type="PANTHER" id="PTHR42964:SF1">
    <property type="entry name" value="POLYKETIDE BIOSYNTHESIS ENOYL-COA HYDRATASE PKSH-RELATED"/>
    <property type="match status" value="1"/>
</dbReference>
<dbReference type="InterPro" id="IPR018376">
    <property type="entry name" value="Enoyl-CoA_hyd/isom_CS"/>
</dbReference>
<dbReference type="GO" id="GO:0003824">
    <property type="term" value="F:catalytic activity"/>
    <property type="evidence" value="ECO:0007669"/>
    <property type="project" value="InterPro"/>
</dbReference>
<name>A0A511HCC8_9BACT</name>
<dbReference type="RefSeq" id="WP_090489014.1">
    <property type="nucleotide sequence ID" value="NZ_BJVY01000014.1"/>
</dbReference>
<dbReference type="AlphaFoldDB" id="A0A511HCC8"/>
<dbReference type="Gene3D" id="3.90.226.10">
    <property type="entry name" value="2-enoyl-CoA Hydratase, Chain A, domain 1"/>
    <property type="match status" value="1"/>
</dbReference>
<proteinExistence type="inferred from homology"/>
<dbReference type="PROSITE" id="PS00166">
    <property type="entry name" value="ENOYL_COA_HYDRATASE"/>
    <property type="match status" value="1"/>
</dbReference>
<comment type="caution">
    <text evidence="3">The sequence shown here is derived from an EMBL/GenBank/DDBJ whole genome shotgun (WGS) entry which is preliminary data.</text>
</comment>
<evidence type="ECO:0000256" key="1">
    <source>
        <dbReference type="ARBA" id="ARBA00005254"/>
    </source>
</evidence>
<evidence type="ECO:0000313" key="3">
    <source>
        <dbReference type="EMBL" id="GEL71210.1"/>
    </source>
</evidence>
<dbReference type="EMBL" id="FNAJ01000003">
    <property type="protein sequence ID" value="SDD89023.1"/>
    <property type="molecule type" value="Genomic_DNA"/>
</dbReference>
<dbReference type="Gene3D" id="1.10.12.10">
    <property type="entry name" value="Lyase 2-enoyl-coa Hydratase, Chain A, domain 2"/>
    <property type="match status" value="1"/>
</dbReference>
<dbReference type="InterPro" id="IPR001753">
    <property type="entry name" value="Enoyl-CoA_hydra/iso"/>
</dbReference>
<sequence length="260" mass="27500">MEAGEVRYEVQGAQALLTIDRPKARNALSPGVVRELMAALERAESDTSVRVVVLTGAGEKVFCAGGDLGTLAGDEGFLSTHEGRRSYGRLLTRFQELRKPTVARVNGHALAGGLGLVLACDLAVAVEGADLGTPEIDVGLFPMMMMALLQRHLGRKRALELVLTGDRLPAREALTLGLLNRVVPAAELDAAVGALAGKLAGKSQAVLALGRRAFFTAEDLPLPAALEYLASQLSLNVLADDAGEGISAFLEKRPPKWNDR</sequence>
<keyword evidence="5" id="KW-1185">Reference proteome</keyword>
<dbReference type="InterPro" id="IPR029045">
    <property type="entry name" value="ClpP/crotonase-like_dom_sf"/>
</dbReference>
<evidence type="ECO:0000256" key="2">
    <source>
        <dbReference type="RuleBase" id="RU003707"/>
    </source>
</evidence>
<dbReference type="CDD" id="cd06558">
    <property type="entry name" value="crotonase-like"/>
    <property type="match status" value="1"/>
</dbReference>